<comment type="caution">
    <text evidence="1">The sequence shown here is derived from an EMBL/GenBank/DDBJ whole genome shotgun (WGS) entry which is preliminary data.</text>
</comment>
<proteinExistence type="predicted"/>
<organism evidence="1">
    <name type="scientific">marine sediment metagenome</name>
    <dbReference type="NCBI Taxonomy" id="412755"/>
    <lineage>
        <taxon>unclassified sequences</taxon>
        <taxon>metagenomes</taxon>
        <taxon>ecological metagenomes</taxon>
    </lineage>
</organism>
<name>A0A0F9VWZ3_9ZZZZ</name>
<gene>
    <name evidence="1" type="ORF">LCGC14_0045550</name>
</gene>
<dbReference type="EMBL" id="LAZR01000009">
    <property type="protein sequence ID" value="KKO08615.1"/>
    <property type="molecule type" value="Genomic_DNA"/>
</dbReference>
<reference evidence="1" key="1">
    <citation type="journal article" date="2015" name="Nature">
        <title>Complex archaea that bridge the gap between prokaryotes and eukaryotes.</title>
        <authorList>
            <person name="Spang A."/>
            <person name="Saw J.H."/>
            <person name="Jorgensen S.L."/>
            <person name="Zaremba-Niedzwiedzka K."/>
            <person name="Martijn J."/>
            <person name="Lind A.E."/>
            <person name="van Eijk R."/>
            <person name="Schleper C."/>
            <person name="Guy L."/>
            <person name="Ettema T.J."/>
        </authorList>
    </citation>
    <scope>NUCLEOTIDE SEQUENCE</scope>
</reference>
<dbReference type="AlphaFoldDB" id="A0A0F9VWZ3"/>
<protein>
    <submittedName>
        <fullName evidence="1">Uncharacterized protein</fullName>
    </submittedName>
</protein>
<evidence type="ECO:0000313" key="1">
    <source>
        <dbReference type="EMBL" id="KKO08615.1"/>
    </source>
</evidence>
<sequence length="315" mass="36122">MSSPFKDKSTALTCKTWQRLPESWRCPGCNRSRYQVFDEYQSKPGSTGMWTLIHQHHDHALDGLADLKSTLGMSPHHQNLEVSIGSFPATYVCHKCNGWENSHLKMHTVRAIDPDLEDVTSFSPADIRNYTRHFSEADRSTADQFAKKRYLEIKLTKLRLVSMFEHIIAPNMEDEFDRVARESLATVSMEGLYPFGLNPKRDYVFSFGELDGAIKLHTWQIGAVKFHDERILRNIRGCETLVDFHKSCADDDVQVIYDICENGALRCMDFSVDGIKVDRTDVTPISLALMGVRYKKSEHWDLLSDLQERDEEALA</sequence>
<accession>A0A0F9VWZ3</accession>